<feature type="compositionally biased region" description="Low complexity" evidence="1">
    <location>
        <begin position="94"/>
        <end position="106"/>
    </location>
</feature>
<protein>
    <submittedName>
        <fullName evidence="2">Uncharacterized protein</fullName>
    </submittedName>
</protein>
<dbReference type="Proteomes" id="UP000233837">
    <property type="component" value="Unassembled WGS sequence"/>
</dbReference>
<name>A0A2I0WFW5_9ASPA</name>
<feature type="region of interest" description="Disordered" evidence="1">
    <location>
        <begin position="94"/>
        <end position="119"/>
    </location>
</feature>
<evidence type="ECO:0000256" key="1">
    <source>
        <dbReference type="SAM" id="MobiDB-lite"/>
    </source>
</evidence>
<feature type="compositionally biased region" description="Basic and acidic residues" evidence="1">
    <location>
        <begin position="107"/>
        <end position="119"/>
    </location>
</feature>
<evidence type="ECO:0000313" key="2">
    <source>
        <dbReference type="EMBL" id="PKU74556.1"/>
    </source>
</evidence>
<reference evidence="2 3" key="2">
    <citation type="journal article" date="2017" name="Nature">
        <title>The Apostasia genome and the evolution of orchids.</title>
        <authorList>
            <person name="Zhang G.Q."/>
            <person name="Liu K.W."/>
            <person name="Li Z."/>
            <person name="Lohaus R."/>
            <person name="Hsiao Y.Y."/>
            <person name="Niu S.C."/>
            <person name="Wang J.Y."/>
            <person name="Lin Y.C."/>
            <person name="Xu Q."/>
            <person name="Chen L.J."/>
            <person name="Yoshida K."/>
            <person name="Fujiwara S."/>
            <person name="Wang Z.W."/>
            <person name="Zhang Y.Q."/>
            <person name="Mitsuda N."/>
            <person name="Wang M."/>
            <person name="Liu G.H."/>
            <person name="Pecoraro L."/>
            <person name="Huang H.X."/>
            <person name="Xiao X.J."/>
            <person name="Lin M."/>
            <person name="Wu X.Y."/>
            <person name="Wu W.L."/>
            <person name="Chen Y.Y."/>
            <person name="Chang S.B."/>
            <person name="Sakamoto S."/>
            <person name="Ohme-Takagi M."/>
            <person name="Yagi M."/>
            <person name="Zeng S.J."/>
            <person name="Shen C.Y."/>
            <person name="Yeh C.M."/>
            <person name="Luo Y.B."/>
            <person name="Tsai W.C."/>
            <person name="Van de Peer Y."/>
            <person name="Liu Z.J."/>
        </authorList>
    </citation>
    <scope>NUCLEOTIDE SEQUENCE [LARGE SCALE GENOMIC DNA]</scope>
    <source>
        <tissue evidence="2">The whole plant</tissue>
    </source>
</reference>
<proteinExistence type="predicted"/>
<gene>
    <name evidence="2" type="ORF">MA16_Dca003759</name>
</gene>
<evidence type="ECO:0000313" key="3">
    <source>
        <dbReference type="Proteomes" id="UP000233837"/>
    </source>
</evidence>
<accession>A0A2I0WFW5</accession>
<keyword evidence="3" id="KW-1185">Reference proteome</keyword>
<organism evidence="2 3">
    <name type="scientific">Dendrobium catenatum</name>
    <dbReference type="NCBI Taxonomy" id="906689"/>
    <lineage>
        <taxon>Eukaryota</taxon>
        <taxon>Viridiplantae</taxon>
        <taxon>Streptophyta</taxon>
        <taxon>Embryophyta</taxon>
        <taxon>Tracheophyta</taxon>
        <taxon>Spermatophyta</taxon>
        <taxon>Magnoliopsida</taxon>
        <taxon>Liliopsida</taxon>
        <taxon>Asparagales</taxon>
        <taxon>Orchidaceae</taxon>
        <taxon>Epidendroideae</taxon>
        <taxon>Malaxideae</taxon>
        <taxon>Dendrobiinae</taxon>
        <taxon>Dendrobium</taxon>
    </lineage>
</organism>
<reference evidence="2 3" key="1">
    <citation type="journal article" date="2016" name="Sci. Rep.">
        <title>The Dendrobium catenatum Lindl. genome sequence provides insights into polysaccharide synthase, floral development and adaptive evolution.</title>
        <authorList>
            <person name="Zhang G.Q."/>
            <person name="Xu Q."/>
            <person name="Bian C."/>
            <person name="Tsai W.C."/>
            <person name="Yeh C.M."/>
            <person name="Liu K.W."/>
            <person name="Yoshida K."/>
            <person name="Zhang L.S."/>
            <person name="Chang S.B."/>
            <person name="Chen F."/>
            <person name="Shi Y."/>
            <person name="Su Y.Y."/>
            <person name="Zhang Y.Q."/>
            <person name="Chen L.J."/>
            <person name="Yin Y."/>
            <person name="Lin M."/>
            <person name="Huang H."/>
            <person name="Deng H."/>
            <person name="Wang Z.W."/>
            <person name="Zhu S.L."/>
            <person name="Zhao X."/>
            <person name="Deng C."/>
            <person name="Niu S.C."/>
            <person name="Huang J."/>
            <person name="Wang M."/>
            <person name="Liu G.H."/>
            <person name="Yang H.J."/>
            <person name="Xiao X.J."/>
            <person name="Hsiao Y.Y."/>
            <person name="Wu W.L."/>
            <person name="Chen Y.Y."/>
            <person name="Mitsuda N."/>
            <person name="Ohme-Takagi M."/>
            <person name="Luo Y.B."/>
            <person name="Van de Peer Y."/>
            <person name="Liu Z.J."/>
        </authorList>
    </citation>
    <scope>NUCLEOTIDE SEQUENCE [LARGE SCALE GENOMIC DNA]</scope>
    <source>
        <tissue evidence="2">The whole plant</tissue>
    </source>
</reference>
<sequence>MWVALILGSAPLKRKLDVRERQYIERRYVVKCVGIWVRVVVEKHGNHVGDVDVVGGPRGEVDIVSYEFEEGFDDLAGAVLDGVVEGEGLSRLRPSPMTMSLTSSTSEESRARRMPPEFF</sequence>
<dbReference type="AlphaFoldDB" id="A0A2I0WFW5"/>
<dbReference type="EMBL" id="KZ502674">
    <property type="protein sequence ID" value="PKU74556.1"/>
    <property type="molecule type" value="Genomic_DNA"/>
</dbReference>